<dbReference type="KEGG" id="vg:65105574"/>
<feature type="compositionally biased region" description="Basic and acidic residues" evidence="1">
    <location>
        <begin position="452"/>
        <end position="461"/>
    </location>
</feature>
<keyword evidence="2" id="KW-1133">Transmembrane helix</keyword>
<feature type="transmembrane region" description="Helical" evidence="2">
    <location>
        <begin position="917"/>
        <end position="948"/>
    </location>
</feature>
<keyword evidence="2" id="KW-0472">Membrane</keyword>
<evidence type="ECO:0000256" key="2">
    <source>
        <dbReference type="SAM" id="Phobius"/>
    </source>
</evidence>
<feature type="region of interest" description="Disordered" evidence="1">
    <location>
        <begin position="369"/>
        <end position="401"/>
    </location>
</feature>
<feature type="transmembrane region" description="Helical" evidence="2">
    <location>
        <begin position="885"/>
        <end position="905"/>
    </location>
</feature>
<reference evidence="3 4" key="1">
    <citation type="journal article" date="2017" name="Microbes Environ.">
        <title>Discovery and Complete Genome Sequence of a Bacteriophage from an Obligate Intracellular Symbiont of a Cellulolytic Protist in the Termite Gut.</title>
        <authorList>
            <person name="Pramono A.K."/>
            <person name="Kuwahara H."/>
            <person name="Itoh T."/>
            <person name="Toyoda A."/>
            <person name="Yamada A."/>
            <person name="Hongoh Y."/>
        </authorList>
    </citation>
    <scope>NUCLEOTIDE SEQUENCE [LARGE SCALE GENOMIC DNA]</scope>
    <source>
        <strain evidence="3">ProJPt-Bp1</strain>
    </source>
</reference>
<dbReference type="Gene3D" id="2.10.25.20">
    <property type="entry name" value="reovirus attachment protein sigma1, domain 1"/>
    <property type="match status" value="1"/>
</dbReference>
<evidence type="ECO:0000256" key="1">
    <source>
        <dbReference type="SAM" id="MobiDB-lite"/>
    </source>
</evidence>
<dbReference type="Proteomes" id="UP000222295">
    <property type="component" value="Segment"/>
</dbReference>
<name>A0A1V1FL11_9CAUD</name>
<keyword evidence="4" id="KW-1185">Reference proteome</keyword>
<keyword evidence="2" id="KW-0812">Transmembrane</keyword>
<dbReference type="RefSeq" id="YP_010088140.1">
    <property type="nucleotide sequence ID" value="NC_055706.1"/>
</dbReference>
<dbReference type="GeneID" id="65105574"/>
<feature type="compositionally biased region" description="Acidic residues" evidence="1">
    <location>
        <begin position="839"/>
        <end position="848"/>
    </location>
</feature>
<protein>
    <submittedName>
        <fullName evidence="3">Uncharacterized protein</fullName>
    </submittedName>
</protein>
<proteinExistence type="predicted"/>
<evidence type="ECO:0000313" key="4">
    <source>
        <dbReference type="Proteomes" id="UP000222295"/>
    </source>
</evidence>
<evidence type="ECO:0000313" key="3">
    <source>
        <dbReference type="EMBL" id="BAX03417.1"/>
    </source>
</evidence>
<feature type="region of interest" description="Disordered" evidence="1">
    <location>
        <begin position="436"/>
        <end position="464"/>
    </location>
</feature>
<sequence>MKFVPQSTMINGQPLTHHIWLGIDSFAHAGELWLRLCAEYLQPEDPEVIDSYQLVRKTFFNYDELAFRSTTELNPYYKPDAPAAPGLEGYDKKLLNPHKEADASGLEFFGAWPRRTLGIQLRVHKPLNADYTEDSGLALTDDGLTIQLTDRYQWEAPPFAFADKAHGLRIVKMPGINIPSGLLIYDKGLTVKLADDLNDLIYPEDMPKYTPGSKPMTLATDHDVASGVIMHDVGIGIKLTDKYMTPDVGEWPSGLMLAYEGLRIKITDEENEWGDSIDLQKYEFPSGMEIIHDGLKVRLSGWEDPSGEPDPDNPPPKNPYPGLIIHRSGLGVKLSNDWNPKQDPDGEGTIEYPPSGLIIHKYGLGVKLSDKYEPDPPAPDDGGDTNALGENDEDKPVPSGLEIVPKGLKVLPRPGGGIRLDKDGLEMFLAKPPGLALLDKGKPLPVPDPEPDPDHPDDEAKPSGLTVKLTDTFEEKDDDKEPSGLLVIDKGLTVKLTDTHTGDEEEVPSGLLLQKDGLTVKLTDEHVGDEEPVYSAMSLVKGKGLKVRLADPEDDLEAPTEYSGMEIKEKGLNIKLIEEKSGLKKEEEGMSIMVKDDAGLELGEDGLEVKVKDDGGIELDNDGISVKVDDDGGIENGSNGLRVKVKSDGGIGRDDDGLYVKIKNNGGIESDNSGIYIDVGDGLSMSGGEISVKVQSPITVGSGGVGLSVGNGLSKSATGSLEVKADMSGAISVGMGGVDVKVSSMAGNELQKVPGMGLYVPPKLTKKKGIGYKISPADILTDEEIDAIIEEDMEPITFMDDMFEKTKEGGRERYRKTIEIMQEMLTASGTMALYCKRDDDDDDDDDDDNDKKQDQDDSGDNENNDSGKHDDSGNSSSKSNPLSKIGGWLATLAGLVAVIAGLFGSMLGSALSGLGSVFTAIAGIGGALAGAVAGLLGGLAGGLLGFFFSGSFDDKTKKGLDEAAEQMFDENYKYINTILNKSTDWHSYVSVQIYRLQYYSLIFEKMVPQIWDTLEMHLELSFNAYFCGVTVYRANVDAINDYQPAGPWPPQNTWSYKDIFSYTFWNGLRKAICYQQISNDTQVFNPRYFSPHWTLHRMMDYPVRERSVYRLFYYTYTTVQWSKKTYTGDYYTAKGFKPGTVRCVGEIWWYTYGQSRRIIIKMIHGFCTDATWGTPYANDQSFDYYCLVTPYTGGGLGTFTIDI</sequence>
<organism evidence="3 4">
    <name type="scientific">Azobacteroides phage ProJPt-Bp1</name>
    <dbReference type="NCBI Taxonomy" id="1920526"/>
    <lineage>
        <taxon>Viruses</taxon>
        <taxon>Duplodnaviria</taxon>
        <taxon>Heunggongvirae</taxon>
        <taxon>Uroviricota</taxon>
        <taxon>Caudoviricetes</taxon>
        <taxon>Crassvirales</taxon>
        <taxon>Suoliviridae</taxon>
        <taxon>Dechshavirus</taxon>
        <taxon>Dechshavirus japanensis</taxon>
    </lineage>
</organism>
<feature type="region of interest" description="Disordered" evidence="1">
    <location>
        <begin position="835"/>
        <end position="880"/>
    </location>
</feature>
<dbReference type="EMBL" id="AP017903">
    <property type="protein sequence ID" value="BAX03417.1"/>
    <property type="molecule type" value="Genomic_DNA"/>
</dbReference>
<feature type="region of interest" description="Disordered" evidence="1">
    <location>
        <begin position="299"/>
        <end position="323"/>
    </location>
</feature>
<accession>A0A1V1FL11</accession>